<dbReference type="PANTHER" id="PTHR22601">
    <property type="entry name" value="ISP4 LIKE PROTEIN"/>
    <property type="match status" value="1"/>
</dbReference>
<evidence type="ECO:0000313" key="16">
    <source>
        <dbReference type="Proteomes" id="UP000321518"/>
    </source>
</evidence>
<comment type="function">
    <text evidence="12">Subunit of the V1 complex of vacuolar(H+)-ATPase (V-ATPase), a multisubunit enzyme composed of a peripheral complex (V1) that hydrolyzes ATP and a membrane integral complex (V0) that translocates protons. V-ATPase is responsible for acidifying and maintaining the pH of intracellular compartments. Subunit C is necessary for the assembly of the catalytic sector of the enzyme and is likely to have a specific function in its catalytic activity. Reversibly leaves the enzyme after glucose depletion, causing the catalytic subcomplex V1 to detach from the V0 section.</text>
</comment>
<evidence type="ECO:0000256" key="4">
    <source>
        <dbReference type="ARBA" id="ARBA00022448"/>
    </source>
</evidence>
<feature type="transmembrane region" description="Helical" evidence="14">
    <location>
        <begin position="575"/>
        <end position="595"/>
    </location>
</feature>
<feature type="transmembrane region" description="Helical" evidence="14">
    <location>
        <begin position="1137"/>
        <end position="1155"/>
    </location>
</feature>
<evidence type="ECO:0000256" key="10">
    <source>
        <dbReference type="ARBA" id="ARBA00023065"/>
    </source>
</evidence>
<dbReference type="EMBL" id="BJWK01000006">
    <property type="protein sequence ID" value="GEM08637.1"/>
    <property type="molecule type" value="Genomic_DNA"/>
</dbReference>
<feature type="transmembrane region" description="Helical" evidence="14">
    <location>
        <begin position="607"/>
        <end position="631"/>
    </location>
</feature>
<dbReference type="NCBIfam" id="TIGR00728">
    <property type="entry name" value="OPT_sfam"/>
    <property type="match status" value="1"/>
</dbReference>
<feature type="transmembrane region" description="Helical" evidence="14">
    <location>
        <begin position="673"/>
        <end position="697"/>
    </location>
</feature>
<feature type="region of interest" description="Disordered" evidence="13">
    <location>
        <begin position="404"/>
        <end position="469"/>
    </location>
</feature>
<dbReference type="CDD" id="cd14785">
    <property type="entry name" value="V-ATPase_C"/>
    <property type="match status" value="1"/>
</dbReference>
<dbReference type="Pfam" id="PF03223">
    <property type="entry name" value="V-ATPase_C"/>
    <property type="match status" value="1"/>
</dbReference>
<evidence type="ECO:0000256" key="14">
    <source>
        <dbReference type="SAM" id="Phobius"/>
    </source>
</evidence>
<evidence type="ECO:0000256" key="13">
    <source>
        <dbReference type="SAM" id="MobiDB-lite"/>
    </source>
</evidence>
<evidence type="ECO:0000313" key="15">
    <source>
        <dbReference type="EMBL" id="GEM08637.1"/>
    </source>
</evidence>
<keyword evidence="11 14" id="KW-0472">Membrane</keyword>
<protein>
    <submittedName>
        <fullName evidence="15">Proton-dependent oligopeptide transporter, POT family</fullName>
    </submittedName>
</protein>
<feature type="transmembrane region" description="Helical" evidence="14">
    <location>
        <begin position="717"/>
        <end position="736"/>
    </location>
</feature>
<dbReference type="InterPro" id="IPR036132">
    <property type="entry name" value="Vac_ATP_synth_c_sf"/>
</dbReference>
<keyword evidence="10" id="KW-0406">Ion transport</keyword>
<dbReference type="GO" id="GO:0035673">
    <property type="term" value="F:oligopeptide transmembrane transporter activity"/>
    <property type="evidence" value="ECO:0007669"/>
    <property type="project" value="InterPro"/>
</dbReference>
<evidence type="ECO:0000256" key="8">
    <source>
        <dbReference type="ARBA" id="ARBA00022927"/>
    </source>
</evidence>
<feature type="transmembrane region" description="Helical" evidence="14">
    <location>
        <begin position="512"/>
        <end position="532"/>
    </location>
</feature>
<feature type="transmembrane region" description="Helical" evidence="14">
    <location>
        <begin position="898"/>
        <end position="921"/>
    </location>
</feature>
<evidence type="ECO:0000256" key="7">
    <source>
        <dbReference type="ARBA" id="ARBA00022856"/>
    </source>
</evidence>
<dbReference type="OrthoDB" id="9986677at2759"/>
<dbReference type="GO" id="GO:0033180">
    <property type="term" value="C:proton-transporting V-type ATPase, V1 domain"/>
    <property type="evidence" value="ECO:0007669"/>
    <property type="project" value="InterPro"/>
</dbReference>
<evidence type="ECO:0000256" key="2">
    <source>
        <dbReference type="ARBA" id="ARBA00006138"/>
    </source>
</evidence>
<sequence length="1210" mass="134178">MAPSPNSLWLVSGPLESNPLEQLDELRQALGNGKLGSASLFEFPEFKTGTLSSLLTLSESLAKQDPSVTSALQKTVDTIRSLTAPPGSSGNSASATTSLPGFEDRASPLAQHLVLDDGRPYISYVLPDGTDRGQTEERWEWNRAKYRTEGRTLPEIVDALMKEVTSIENAQKNKTQQYGVVKGQLATALRKKTGNLSMRSLADVVSASDFAGTNKSEYLETVLVAVPKNLMKEWESSYERLTQMVVPRSATKLAQDDEFALFSVTMFRRVKDEFAQKAREKKFIVRDFTYDEEAIEKQRRELENLLAEEKELWADLLRLSRINFSDLFQVLVHLKVIRAYVESVLRYGLPAAYFGAIVAPEPKQVDKLVKALSSFLVPSSRGKKGTKPKSGQDDSAALAGPAIPLVQLPHRASDGPSPRTSREGRLDETRGAADRLDDERGTGRFSWRIDDGVDNHDEAKGRTSDEDEDIGEARGLLNDAEHELEADTAAGIVRKVVPETDDPNLPTLTPRVWILGTLLCIFGAAVSQLFFFKSNAPSFSSFFIILVAHPLGGWMDRLVPDSLRRGAWNKKEHMLVGILAGSGASAAYAGEIISVQDLYYHSDLGNFGGLLLLLSTQLIGFGLSGLTYRFLVRPTQMLWPSQLVTVTLYETLHGGKKVQRLSDISQMRFFRRAFLAIFSWQFLPSVVFPGLSSIAVLCILNNRSWIMRTLGSGYNGFGWFVGSLDWSVVGQVGPLYTPWFAQCSYLAGTAVNIWIIAPILYFSNWWNAQDYDSPLAAHLYNATAGRLDIHEILNADLSLNEARYAEVGPLRLTPYFALTYGVSFAVLTSVLTTVALWHWDDIRAALFSRTGESTDVHVEIVERNYPSVPSSHYAIIFGLNLLAAIVLLAFYPQLQLPTWGLLLSLSLALLCLIPIGIISAITNTTIGLNVLTEFIAGFIWPGKPIANICFSQAQPSLARINPFADDALAEVYGYMCMLQSLDLTSDMKLGLYMHVPPRDLFVCQCYGTGLGSVVNFLLIRGVIAAKRPYLDGSIADPTQQWDGRKPEIFFSASVIWGLIGARPPVLASRLSRADHVCAQPKRFFFGQYHVLYWGFLLGALLPLAPWYIYRRTGKPFWKQISVPLVLHGAIAPPQTPMNVLIPAFFASFVSQFWALRYHTRWFEKYAYVLSSALDAGTSVQAIVIYILGISSFWDWWGNSSIDVEHCVPGS</sequence>
<dbReference type="FunFam" id="3.30.70.100:FF:000002">
    <property type="entry name" value="V-type proton ATPase subunit C"/>
    <property type="match status" value="1"/>
</dbReference>
<evidence type="ECO:0000256" key="3">
    <source>
        <dbReference type="ARBA" id="ARBA00008807"/>
    </source>
</evidence>
<keyword evidence="4" id="KW-0813">Transport</keyword>
<feature type="compositionally biased region" description="Basic and acidic residues" evidence="13">
    <location>
        <begin position="420"/>
        <end position="464"/>
    </location>
</feature>
<name>A0A511KE27_RHOTO</name>
<comment type="subcellular location">
    <subcellularLocation>
        <location evidence="1">Membrane</location>
        <topology evidence="1">Multi-pass membrane protein</topology>
    </subcellularLocation>
</comment>
<dbReference type="GO" id="GO:0015031">
    <property type="term" value="P:protein transport"/>
    <property type="evidence" value="ECO:0007669"/>
    <property type="project" value="UniProtKB-KW"/>
</dbReference>
<accession>A0A511KE27</accession>
<comment type="similarity">
    <text evidence="2">Belongs to the V-ATPase C subunit family.</text>
</comment>
<evidence type="ECO:0000256" key="1">
    <source>
        <dbReference type="ARBA" id="ARBA00004141"/>
    </source>
</evidence>
<feature type="transmembrane region" description="Helical" evidence="14">
    <location>
        <begin position="538"/>
        <end position="555"/>
    </location>
</feature>
<dbReference type="Gene3D" id="3.30.70.1180">
    <property type="entry name" value="Vacuolar atp synthase subunit c, domain 1"/>
    <property type="match status" value="1"/>
</dbReference>
<feature type="region of interest" description="Disordered" evidence="13">
    <location>
        <begin position="81"/>
        <end position="102"/>
    </location>
</feature>
<feature type="transmembrane region" description="Helical" evidence="14">
    <location>
        <begin position="1090"/>
        <end position="1109"/>
    </location>
</feature>
<gene>
    <name evidence="15" type="ORF">Rt10032_c06g2654</name>
</gene>
<evidence type="ECO:0000256" key="9">
    <source>
        <dbReference type="ARBA" id="ARBA00022989"/>
    </source>
</evidence>
<keyword evidence="9 14" id="KW-1133">Transmembrane helix</keyword>
<dbReference type="Gene3D" id="1.20.1460.10">
    <property type="entry name" value="subunit c (vma5p) of the yeast v-atpase, domain 2"/>
    <property type="match status" value="1"/>
</dbReference>
<evidence type="ECO:0000256" key="11">
    <source>
        <dbReference type="ARBA" id="ARBA00023136"/>
    </source>
</evidence>
<dbReference type="SUPFAM" id="SSF118203">
    <property type="entry name" value="Vacuolar ATP synthase subunit C"/>
    <property type="match status" value="1"/>
</dbReference>
<dbReference type="Proteomes" id="UP000321518">
    <property type="component" value="Unassembled WGS sequence"/>
</dbReference>
<keyword evidence="7" id="KW-0571">Peptide transport</keyword>
<feature type="transmembrane region" description="Helical" evidence="14">
    <location>
        <begin position="873"/>
        <end position="892"/>
    </location>
</feature>
<evidence type="ECO:0000256" key="5">
    <source>
        <dbReference type="ARBA" id="ARBA00022692"/>
    </source>
</evidence>
<evidence type="ECO:0000256" key="12">
    <source>
        <dbReference type="ARBA" id="ARBA00053565"/>
    </source>
</evidence>
<feature type="compositionally biased region" description="Low complexity" evidence="13">
    <location>
        <begin position="83"/>
        <end position="98"/>
    </location>
</feature>
<keyword evidence="8" id="KW-0653">Protein transport</keyword>
<dbReference type="InterPro" id="IPR004907">
    <property type="entry name" value="ATPase_V1-cplx_csu"/>
</dbReference>
<dbReference type="AlphaFoldDB" id="A0A511KE27"/>
<evidence type="ECO:0000256" key="6">
    <source>
        <dbReference type="ARBA" id="ARBA00022781"/>
    </source>
</evidence>
<feature type="transmembrane region" description="Helical" evidence="14">
    <location>
        <begin position="815"/>
        <end position="839"/>
    </location>
</feature>
<comment type="caution">
    <text evidence="15">The sequence shown here is derived from an EMBL/GenBank/DDBJ whole genome shotgun (WGS) entry which is preliminary data.</text>
</comment>
<feature type="transmembrane region" description="Helical" evidence="14">
    <location>
        <begin position="743"/>
        <end position="762"/>
    </location>
</feature>
<keyword evidence="6" id="KW-0375">Hydrogen ion transport</keyword>
<feature type="transmembrane region" description="Helical" evidence="14">
    <location>
        <begin position="1167"/>
        <end position="1193"/>
    </location>
</feature>
<dbReference type="InterPro" id="IPR004648">
    <property type="entry name" value="Oligpept_transpt"/>
</dbReference>
<reference evidence="15 16" key="1">
    <citation type="submission" date="2019-07" db="EMBL/GenBank/DDBJ databases">
        <title>Rhodotorula toruloides NBRC10032 genome sequencing.</title>
        <authorList>
            <person name="Shida Y."/>
            <person name="Takaku H."/>
            <person name="Ogasawara W."/>
            <person name="Mori K."/>
        </authorList>
    </citation>
    <scope>NUCLEOTIDE SEQUENCE [LARGE SCALE GENOMIC DNA]</scope>
    <source>
        <strain evidence="15 16">NBRC10032</strain>
    </source>
</reference>
<comment type="similarity">
    <text evidence="3">Belongs to the oligopeptide OPT transporter family.</text>
</comment>
<dbReference type="InterPro" id="IPR004813">
    <property type="entry name" value="OPT"/>
</dbReference>
<dbReference type="Pfam" id="PF03169">
    <property type="entry name" value="OPT"/>
    <property type="match status" value="1"/>
</dbReference>
<organism evidence="15 16">
    <name type="scientific">Rhodotorula toruloides</name>
    <name type="common">Yeast</name>
    <name type="synonym">Rhodosporidium toruloides</name>
    <dbReference type="NCBI Taxonomy" id="5286"/>
    <lineage>
        <taxon>Eukaryota</taxon>
        <taxon>Fungi</taxon>
        <taxon>Dikarya</taxon>
        <taxon>Basidiomycota</taxon>
        <taxon>Pucciniomycotina</taxon>
        <taxon>Microbotryomycetes</taxon>
        <taxon>Sporidiobolales</taxon>
        <taxon>Sporidiobolaceae</taxon>
        <taxon>Rhodotorula</taxon>
    </lineage>
</organism>
<dbReference type="Gene3D" id="3.30.70.100">
    <property type="match status" value="1"/>
</dbReference>
<dbReference type="GO" id="GO:0046961">
    <property type="term" value="F:proton-transporting ATPase activity, rotational mechanism"/>
    <property type="evidence" value="ECO:0007669"/>
    <property type="project" value="InterPro"/>
</dbReference>
<proteinExistence type="inferred from homology"/>
<keyword evidence="5 14" id="KW-0812">Transmembrane</keyword>